<feature type="compositionally biased region" description="Pro residues" evidence="1">
    <location>
        <begin position="18"/>
        <end position="29"/>
    </location>
</feature>
<evidence type="ECO:0000313" key="2">
    <source>
        <dbReference type="EMBL" id="MFG6487192.1"/>
    </source>
</evidence>
<dbReference type="Proteomes" id="UP001606134">
    <property type="component" value="Unassembled WGS sequence"/>
</dbReference>
<comment type="caution">
    <text evidence="2">The sequence shown here is derived from an EMBL/GenBank/DDBJ whole genome shotgun (WGS) entry which is preliminary data.</text>
</comment>
<dbReference type="Gene3D" id="2.10.70.10">
    <property type="entry name" value="Complement Module, domain 1"/>
    <property type="match status" value="1"/>
</dbReference>
<feature type="compositionally biased region" description="Basic and acidic residues" evidence="1">
    <location>
        <begin position="1"/>
        <end position="10"/>
    </location>
</feature>
<dbReference type="Pfam" id="PF10636">
    <property type="entry name" value="hemP"/>
    <property type="match status" value="1"/>
</dbReference>
<accession>A0ABW7HCJ1</accession>
<keyword evidence="3" id="KW-1185">Reference proteome</keyword>
<evidence type="ECO:0000313" key="3">
    <source>
        <dbReference type="Proteomes" id="UP001606134"/>
    </source>
</evidence>
<dbReference type="InterPro" id="IPR019600">
    <property type="entry name" value="Hemin_uptake_protein_HemP"/>
</dbReference>
<name>A0ABW7HCJ1_9BURK</name>
<dbReference type="RefSeq" id="WP_394409535.1">
    <property type="nucleotide sequence ID" value="NZ_JBIGIC010000004.1"/>
</dbReference>
<proteinExistence type="predicted"/>
<evidence type="ECO:0000256" key="1">
    <source>
        <dbReference type="SAM" id="MobiDB-lite"/>
    </source>
</evidence>
<feature type="region of interest" description="Disordered" evidence="1">
    <location>
        <begin position="1"/>
        <end position="32"/>
    </location>
</feature>
<gene>
    <name evidence="2" type="primary">hemP</name>
    <name evidence="2" type="ORF">ACG04R_10970</name>
</gene>
<sequence length="71" mass="7747">MLAIKNDSHYSDAMPLESQPPKPTAPPSAPGAVRRIDSASLLGQRGEVLIVHQQQVYRLRVTSLGKLILTK</sequence>
<organism evidence="2 3">
    <name type="scientific">Pelomonas candidula</name>
    <dbReference type="NCBI Taxonomy" id="3299025"/>
    <lineage>
        <taxon>Bacteria</taxon>
        <taxon>Pseudomonadati</taxon>
        <taxon>Pseudomonadota</taxon>
        <taxon>Betaproteobacteria</taxon>
        <taxon>Burkholderiales</taxon>
        <taxon>Sphaerotilaceae</taxon>
        <taxon>Roseateles</taxon>
    </lineage>
</organism>
<reference evidence="2 3" key="1">
    <citation type="submission" date="2024-08" db="EMBL/GenBank/DDBJ databases">
        <authorList>
            <person name="Lu H."/>
        </authorList>
    </citation>
    <scope>NUCLEOTIDE SEQUENCE [LARGE SCALE GENOMIC DNA]</scope>
    <source>
        <strain evidence="2 3">BYS78W</strain>
    </source>
</reference>
<dbReference type="EMBL" id="JBIGIC010000004">
    <property type="protein sequence ID" value="MFG6487192.1"/>
    <property type="molecule type" value="Genomic_DNA"/>
</dbReference>
<protein>
    <submittedName>
        <fullName evidence="2">Hemin uptake protein HemP</fullName>
    </submittedName>
</protein>